<dbReference type="Pfam" id="PF01381">
    <property type="entry name" value="HTH_3"/>
    <property type="match status" value="1"/>
</dbReference>
<keyword evidence="5" id="KW-1185">Reference proteome</keyword>
<dbReference type="PANTHER" id="PTHR46558:SF15">
    <property type="entry name" value="HELIX-TURN-HELIX DOMAIN PROTEIN"/>
    <property type="match status" value="1"/>
</dbReference>
<accession>A0A426DB74</accession>
<evidence type="ECO:0000259" key="3">
    <source>
        <dbReference type="PROSITE" id="PS50943"/>
    </source>
</evidence>
<dbReference type="InterPro" id="IPR010982">
    <property type="entry name" value="Lambda_DNA-bd_dom_sf"/>
</dbReference>
<organism evidence="4 5">
    <name type="scientific">Lactiplantibacillus garii</name>
    <dbReference type="NCBI Taxonomy" id="2306423"/>
    <lineage>
        <taxon>Bacteria</taxon>
        <taxon>Bacillati</taxon>
        <taxon>Bacillota</taxon>
        <taxon>Bacilli</taxon>
        <taxon>Lactobacillales</taxon>
        <taxon>Lactobacillaceae</taxon>
        <taxon>Lactiplantibacillus</taxon>
    </lineage>
</organism>
<dbReference type="PROSITE" id="PS50943">
    <property type="entry name" value="HTH_CROC1"/>
    <property type="match status" value="1"/>
</dbReference>
<reference evidence="4 5" key="1">
    <citation type="submission" date="2018-08" db="EMBL/GenBank/DDBJ databases">
        <title>Genome Lactobacillus garii FI11369.</title>
        <authorList>
            <person name="Diaz M."/>
            <person name="Narbad A."/>
        </authorList>
    </citation>
    <scope>NUCLEOTIDE SEQUENCE [LARGE SCALE GENOMIC DNA]</scope>
    <source>
        <strain evidence="4 5">FI11369</strain>
    </source>
</reference>
<sequence length="222" mass="25245">MDLGTQLKREREARGWTQQSLADQLHVTRQTVSRWENGSTYPNLDTLVALSDHLAVSLDTLLKAKRVTVAPVVQQISRDVRLKRRYQRWLVGLICVILLISGGLGLLSWGHRYQNSLVDRYNPFLTTKRGYAVLPASQTTQTVDAFVADDPFGAGSWLKLTTGQHGTKYRWALVQHRGASVSGIRLVTRKQIPGVMREQAGNVYLKYHFRQDGPRASWKFWD</sequence>
<keyword evidence="2" id="KW-0812">Transmembrane</keyword>
<evidence type="ECO:0000313" key="4">
    <source>
        <dbReference type="EMBL" id="RRK11842.1"/>
    </source>
</evidence>
<name>A0A426DB74_9LACO</name>
<dbReference type="Gene3D" id="1.10.260.40">
    <property type="entry name" value="lambda repressor-like DNA-binding domains"/>
    <property type="match status" value="1"/>
</dbReference>
<dbReference type="SMART" id="SM00530">
    <property type="entry name" value="HTH_XRE"/>
    <property type="match status" value="1"/>
</dbReference>
<dbReference type="Proteomes" id="UP000283633">
    <property type="component" value="Unassembled WGS sequence"/>
</dbReference>
<gene>
    <name evidence="4" type="ORF">D1831_00440</name>
</gene>
<dbReference type="InterPro" id="IPR001387">
    <property type="entry name" value="Cro/C1-type_HTH"/>
</dbReference>
<dbReference type="OrthoDB" id="9805856at2"/>
<dbReference type="SUPFAM" id="SSF47413">
    <property type="entry name" value="lambda repressor-like DNA-binding domains"/>
    <property type="match status" value="1"/>
</dbReference>
<evidence type="ECO:0000313" key="5">
    <source>
        <dbReference type="Proteomes" id="UP000283633"/>
    </source>
</evidence>
<evidence type="ECO:0000256" key="1">
    <source>
        <dbReference type="ARBA" id="ARBA00023125"/>
    </source>
</evidence>
<dbReference type="GO" id="GO:0003677">
    <property type="term" value="F:DNA binding"/>
    <property type="evidence" value="ECO:0007669"/>
    <property type="project" value="UniProtKB-KW"/>
</dbReference>
<keyword evidence="2" id="KW-1133">Transmembrane helix</keyword>
<dbReference type="CDD" id="cd00093">
    <property type="entry name" value="HTH_XRE"/>
    <property type="match status" value="1"/>
</dbReference>
<comment type="caution">
    <text evidence="4">The sequence shown here is derived from an EMBL/GenBank/DDBJ whole genome shotgun (WGS) entry which is preliminary data.</text>
</comment>
<keyword evidence="2" id="KW-0472">Membrane</keyword>
<evidence type="ECO:0000256" key="2">
    <source>
        <dbReference type="SAM" id="Phobius"/>
    </source>
</evidence>
<dbReference type="PANTHER" id="PTHR46558">
    <property type="entry name" value="TRACRIPTIONAL REGULATORY PROTEIN-RELATED-RELATED"/>
    <property type="match status" value="1"/>
</dbReference>
<dbReference type="RefSeq" id="WP_125070599.1">
    <property type="nucleotide sequence ID" value="NZ_QWZQ01000001.1"/>
</dbReference>
<feature type="domain" description="HTH cro/C1-type" evidence="3">
    <location>
        <begin position="7"/>
        <end position="61"/>
    </location>
</feature>
<proteinExistence type="predicted"/>
<dbReference type="AlphaFoldDB" id="A0A426DB74"/>
<feature type="transmembrane region" description="Helical" evidence="2">
    <location>
        <begin position="89"/>
        <end position="110"/>
    </location>
</feature>
<protein>
    <submittedName>
        <fullName evidence="4">XRE family transcriptional regulator</fullName>
    </submittedName>
</protein>
<dbReference type="EMBL" id="QWZQ01000001">
    <property type="protein sequence ID" value="RRK11842.1"/>
    <property type="molecule type" value="Genomic_DNA"/>
</dbReference>
<keyword evidence="1" id="KW-0238">DNA-binding</keyword>